<evidence type="ECO:0000313" key="1">
    <source>
        <dbReference type="EMBL" id="KAH6631465.1"/>
    </source>
</evidence>
<organism evidence="1 2">
    <name type="scientific">Chaetomium tenue</name>
    <dbReference type="NCBI Taxonomy" id="1854479"/>
    <lineage>
        <taxon>Eukaryota</taxon>
        <taxon>Fungi</taxon>
        <taxon>Dikarya</taxon>
        <taxon>Ascomycota</taxon>
        <taxon>Pezizomycotina</taxon>
        <taxon>Sordariomycetes</taxon>
        <taxon>Sordariomycetidae</taxon>
        <taxon>Sordariales</taxon>
        <taxon>Chaetomiaceae</taxon>
        <taxon>Chaetomium</taxon>
    </lineage>
</organism>
<dbReference type="Proteomes" id="UP000724584">
    <property type="component" value="Unassembled WGS sequence"/>
</dbReference>
<reference evidence="1 2" key="1">
    <citation type="journal article" date="2021" name="Nat. Commun.">
        <title>Genetic determinants of endophytism in the Arabidopsis root mycobiome.</title>
        <authorList>
            <person name="Mesny F."/>
            <person name="Miyauchi S."/>
            <person name="Thiergart T."/>
            <person name="Pickel B."/>
            <person name="Atanasova L."/>
            <person name="Karlsson M."/>
            <person name="Huettel B."/>
            <person name="Barry K.W."/>
            <person name="Haridas S."/>
            <person name="Chen C."/>
            <person name="Bauer D."/>
            <person name="Andreopoulos W."/>
            <person name="Pangilinan J."/>
            <person name="LaButti K."/>
            <person name="Riley R."/>
            <person name="Lipzen A."/>
            <person name="Clum A."/>
            <person name="Drula E."/>
            <person name="Henrissat B."/>
            <person name="Kohler A."/>
            <person name="Grigoriev I.V."/>
            <person name="Martin F.M."/>
            <person name="Hacquard S."/>
        </authorList>
    </citation>
    <scope>NUCLEOTIDE SEQUENCE [LARGE SCALE GENOMIC DNA]</scope>
    <source>
        <strain evidence="1 2">MPI-SDFR-AT-0079</strain>
    </source>
</reference>
<evidence type="ECO:0000313" key="2">
    <source>
        <dbReference type="Proteomes" id="UP000724584"/>
    </source>
</evidence>
<dbReference type="EMBL" id="JAGIZQ010000004">
    <property type="protein sequence ID" value="KAH6631465.1"/>
    <property type="molecule type" value="Genomic_DNA"/>
</dbReference>
<name>A0ACB7P6B4_9PEZI</name>
<comment type="caution">
    <text evidence="1">The sequence shown here is derived from an EMBL/GenBank/DDBJ whole genome shotgun (WGS) entry which is preliminary data.</text>
</comment>
<protein>
    <submittedName>
        <fullName evidence="1">WD40-repeat-containing domain protein</fullName>
    </submittedName>
</protein>
<sequence>MATDGRPAQPKSILRGHKAQVHAAAFVRGNDRLLTGDADGFVVAWDITTMRPKAVWQAHGSAILGIAGWGNDRLITHGRDNKFIVWKFTAEEESGLSKKLPLDPTSETRPQPWILYMLEVNTMNFCSFSHCPVSPGSGAASPEILVAVPNTLASEAIDIFHLPSQARQHTVKLGEKNGMVMALSLFHLGQTLTLVAGYENGAATVAQLGDHGNWAVRYHAKCHSQPVLSLDVSPNRDYFLTSSADAIIAKHPLPAPSPTIQTPQPNTTPSIPPPPAREPNNPTTTTTPPKSLLTAALTTNPQSNPSPNTPPNPLSNEPHSQTPLKTNNTRHAGQQSLRIRSDGRVFATAGWDARVRVYSARTLAEVAVLKWHGVGCYAVAFATMAAAEGAEGEGGGGGGGGATDADEDAVVAMKGEGGGKVGSQQQQEQGKLGQQSKEVVVVPKLVDVTVREKRERLAREGHWLAAGSKDGKVSLWDVF</sequence>
<proteinExistence type="predicted"/>
<keyword evidence="2" id="KW-1185">Reference proteome</keyword>
<gene>
    <name evidence="1" type="ORF">F5144DRAFT_488476</name>
</gene>
<accession>A0ACB7P6B4</accession>